<dbReference type="Proteomes" id="UP001154078">
    <property type="component" value="Chromosome 7"/>
</dbReference>
<accession>A0A9P0FM55</accession>
<dbReference type="AlphaFoldDB" id="A0A9P0FM55"/>
<dbReference type="GO" id="GO:0050909">
    <property type="term" value="P:sensory perception of taste"/>
    <property type="evidence" value="ECO:0007669"/>
    <property type="project" value="InterPro"/>
</dbReference>
<dbReference type="EMBL" id="OV121138">
    <property type="protein sequence ID" value="CAH0560348.1"/>
    <property type="molecule type" value="Genomic_DNA"/>
</dbReference>
<keyword evidence="8" id="KW-1185">Reference proteome</keyword>
<evidence type="ECO:0000313" key="7">
    <source>
        <dbReference type="EMBL" id="CAH0560348.1"/>
    </source>
</evidence>
<reference evidence="7" key="1">
    <citation type="submission" date="2021-12" db="EMBL/GenBank/DDBJ databases">
        <authorList>
            <person name="King R."/>
        </authorList>
    </citation>
    <scope>NUCLEOTIDE SEQUENCE</scope>
</reference>
<evidence type="ECO:0000256" key="5">
    <source>
        <dbReference type="ARBA" id="ARBA00023136"/>
    </source>
</evidence>
<feature type="transmembrane region" description="Helical" evidence="6">
    <location>
        <begin position="21"/>
        <end position="43"/>
    </location>
</feature>
<comment type="subcellular location">
    <subcellularLocation>
        <location evidence="1">Cell membrane</location>
        <topology evidence="1">Multi-pass membrane protein</topology>
    </subcellularLocation>
</comment>
<evidence type="ECO:0000256" key="6">
    <source>
        <dbReference type="SAM" id="Phobius"/>
    </source>
</evidence>
<keyword evidence="2" id="KW-1003">Cell membrane</keyword>
<dbReference type="OrthoDB" id="8176814at2759"/>
<dbReference type="Pfam" id="PF08395">
    <property type="entry name" value="7tm_7"/>
    <property type="match status" value="1"/>
</dbReference>
<name>A0A9P0FM55_BRAAE</name>
<gene>
    <name evidence="7" type="ORF">MELIAE_LOCUS10108</name>
</gene>
<keyword evidence="4 6" id="KW-1133">Transmembrane helix</keyword>
<organism evidence="7 8">
    <name type="scientific">Brassicogethes aeneus</name>
    <name type="common">Rape pollen beetle</name>
    <name type="synonym">Meligethes aeneus</name>
    <dbReference type="NCBI Taxonomy" id="1431903"/>
    <lineage>
        <taxon>Eukaryota</taxon>
        <taxon>Metazoa</taxon>
        <taxon>Ecdysozoa</taxon>
        <taxon>Arthropoda</taxon>
        <taxon>Hexapoda</taxon>
        <taxon>Insecta</taxon>
        <taxon>Pterygota</taxon>
        <taxon>Neoptera</taxon>
        <taxon>Endopterygota</taxon>
        <taxon>Coleoptera</taxon>
        <taxon>Polyphaga</taxon>
        <taxon>Cucujiformia</taxon>
        <taxon>Nitidulidae</taxon>
        <taxon>Meligethinae</taxon>
        <taxon>Brassicogethes</taxon>
    </lineage>
</organism>
<evidence type="ECO:0000256" key="1">
    <source>
        <dbReference type="ARBA" id="ARBA00004651"/>
    </source>
</evidence>
<evidence type="ECO:0000256" key="4">
    <source>
        <dbReference type="ARBA" id="ARBA00022989"/>
    </source>
</evidence>
<evidence type="ECO:0000256" key="3">
    <source>
        <dbReference type="ARBA" id="ARBA00022692"/>
    </source>
</evidence>
<sequence>MNDFNQDEKKSNRMKYKKTRYITCCDISIVIVLIHFCHLVYFVRIRLTSLNRALQKEAKSAEQLKLKHVEDIKFVPSVVANDVVPKNARFRGNFLGSTGKLFKKINTADKIKSYSQAYEKLWEAVDHLNEYVGFGIISWKTINFVCEILSFTKDDDTRSALSVFAMQLSYCKIRFHMCGLVIIERSLITAVSFFIFNRSKF</sequence>
<evidence type="ECO:0000313" key="8">
    <source>
        <dbReference type="Proteomes" id="UP001154078"/>
    </source>
</evidence>
<proteinExistence type="predicted"/>
<protein>
    <submittedName>
        <fullName evidence="7">Uncharacterized protein</fullName>
    </submittedName>
</protein>
<keyword evidence="5 6" id="KW-0472">Membrane</keyword>
<evidence type="ECO:0000256" key="2">
    <source>
        <dbReference type="ARBA" id="ARBA00022475"/>
    </source>
</evidence>
<dbReference type="GO" id="GO:0005886">
    <property type="term" value="C:plasma membrane"/>
    <property type="evidence" value="ECO:0007669"/>
    <property type="project" value="UniProtKB-SubCell"/>
</dbReference>
<keyword evidence="3 6" id="KW-0812">Transmembrane</keyword>
<dbReference type="InterPro" id="IPR013604">
    <property type="entry name" value="7TM_chemorcpt"/>
</dbReference>